<dbReference type="SUPFAM" id="SSF48264">
    <property type="entry name" value="Cytochrome P450"/>
    <property type="match status" value="1"/>
</dbReference>
<evidence type="ECO:0000256" key="6">
    <source>
        <dbReference type="ARBA" id="ARBA00023002"/>
    </source>
</evidence>
<keyword evidence="8 10" id="KW-0503">Monooxygenase</keyword>
<dbReference type="Pfam" id="PF00067">
    <property type="entry name" value="p450"/>
    <property type="match status" value="1"/>
</dbReference>
<dbReference type="OrthoDB" id="1470350at2759"/>
<evidence type="ECO:0000256" key="2">
    <source>
        <dbReference type="ARBA" id="ARBA00003690"/>
    </source>
</evidence>
<dbReference type="PRINTS" id="PR00385">
    <property type="entry name" value="P450"/>
</dbReference>
<evidence type="ECO:0000256" key="10">
    <source>
        <dbReference type="RuleBase" id="RU000461"/>
    </source>
</evidence>
<dbReference type="InterPro" id="IPR050196">
    <property type="entry name" value="Cytochrome_P450_Monoox"/>
</dbReference>
<comment type="function">
    <text evidence="2">May be involved in the metabolism of insect hormones and in the breakdown of synthetic insecticides.</text>
</comment>
<comment type="caution">
    <text evidence="12">The sequence shown here is derived from an EMBL/GenBank/DDBJ whole genome shotgun (WGS) entry which is preliminary data.</text>
</comment>
<dbReference type="InterPro" id="IPR036396">
    <property type="entry name" value="Cyt_P450_sf"/>
</dbReference>
<dbReference type="GO" id="GO:0004497">
    <property type="term" value="F:monooxygenase activity"/>
    <property type="evidence" value="ECO:0007669"/>
    <property type="project" value="UniProtKB-KW"/>
</dbReference>
<comment type="cofactor">
    <cofactor evidence="1 9">
        <name>heme</name>
        <dbReference type="ChEBI" id="CHEBI:30413"/>
    </cofactor>
</comment>
<evidence type="ECO:0000313" key="12">
    <source>
        <dbReference type="EMBL" id="CAG9566317.1"/>
    </source>
</evidence>
<dbReference type="PANTHER" id="PTHR24291:SF105">
    <property type="entry name" value="CYTOCHROME P450 4P1-RELATED"/>
    <property type="match status" value="1"/>
</dbReference>
<evidence type="ECO:0000256" key="8">
    <source>
        <dbReference type="ARBA" id="ARBA00023033"/>
    </source>
</evidence>
<dbReference type="InterPro" id="IPR002401">
    <property type="entry name" value="Cyt_P450_E_grp-I"/>
</dbReference>
<proteinExistence type="inferred from homology"/>
<keyword evidence="11" id="KW-0732">Signal</keyword>
<evidence type="ECO:0000256" key="11">
    <source>
        <dbReference type="SAM" id="SignalP"/>
    </source>
</evidence>
<sequence>MLWPIVLGLLVCVVVWRLMKQEPNDLEHLPGPPRTPIFGSVFIFLGKSHKTAMGIRLNADKSTEKMMYKKAIMEIGQIVMKRLTTVWLHSDLIFYNMPIGKNFAKCLENVHSFADNVIVERKKTYESVASEEGGRRRLAFLDLLLEAERKGEIDLEGIREEVNTFMFEGHDTTATALAFGLMLLADSEEVQERLFEECQQVGHEPSVSDLNDMKYLEAVIKEILRLYPSVPFIGREITEDFMLDDIKVKKGCEVVVHIYDVHRRPDLYPDPEAFKPERFLDEEKRHPYSYVPFSAGPRNCIGQRFAKLQMKVVISEIVRNFKLSPLVPGARPQLKVDLVLRPAETIYVKFHPR</sequence>
<keyword evidence="5 9" id="KW-0479">Metal-binding</keyword>
<dbReference type="EMBL" id="CAKASE010000056">
    <property type="protein sequence ID" value="CAG9566317.1"/>
    <property type="molecule type" value="Genomic_DNA"/>
</dbReference>
<feature type="binding site" description="axial binding residue" evidence="9">
    <location>
        <position position="300"/>
    </location>
    <ligand>
        <name>heme</name>
        <dbReference type="ChEBI" id="CHEBI:30413"/>
    </ligand>
    <ligandPart>
        <name>Fe</name>
        <dbReference type="ChEBI" id="CHEBI:18248"/>
    </ligandPart>
</feature>
<dbReference type="PRINTS" id="PR00463">
    <property type="entry name" value="EP450I"/>
</dbReference>
<dbReference type="AlphaFoldDB" id="A0A8J2QNC7"/>
<evidence type="ECO:0000256" key="7">
    <source>
        <dbReference type="ARBA" id="ARBA00023004"/>
    </source>
</evidence>
<keyword evidence="4 9" id="KW-0349">Heme</keyword>
<dbReference type="Proteomes" id="UP000789524">
    <property type="component" value="Unassembled WGS sequence"/>
</dbReference>
<evidence type="ECO:0000256" key="5">
    <source>
        <dbReference type="ARBA" id="ARBA00022723"/>
    </source>
</evidence>
<dbReference type="PANTHER" id="PTHR24291">
    <property type="entry name" value="CYTOCHROME P450 FAMILY 4"/>
    <property type="match status" value="1"/>
</dbReference>
<feature type="chain" id="PRO_5035289704" evidence="11">
    <location>
        <begin position="22"/>
        <end position="353"/>
    </location>
</feature>
<evidence type="ECO:0000256" key="9">
    <source>
        <dbReference type="PIRSR" id="PIRSR602401-1"/>
    </source>
</evidence>
<comment type="similarity">
    <text evidence="3 10">Belongs to the cytochrome P450 family.</text>
</comment>
<dbReference type="GO" id="GO:0020037">
    <property type="term" value="F:heme binding"/>
    <property type="evidence" value="ECO:0007669"/>
    <property type="project" value="InterPro"/>
</dbReference>
<keyword evidence="13" id="KW-1185">Reference proteome</keyword>
<accession>A0A8J2QNC7</accession>
<dbReference type="Gene3D" id="1.10.630.10">
    <property type="entry name" value="Cytochrome P450"/>
    <property type="match status" value="1"/>
</dbReference>
<reference evidence="12" key="1">
    <citation type="submission" date="2021-09" db="EMBL/GenBank/DDBJ databases">
        <authorList>
            <person name="Martin H S."/>
        </authorList>
    </citation>
    <scope>NUCLEOTIDE SEQUENCE</scope>
</reference>
<dbReference type="PROSITE" id="PS00086">
    <property type="entry name" value="CYTOCHROME_P450"/>
    <property type="match status" value="1"/>
</dbReference>
<keyword evidence="7 9" id="KW-0408">Iron</keyword>
<dbReference type="InterPro" id="IPR001128">
    <property type="entry name" value="Cyt_P450"/>
</dbReference>
<organism evidence="12 13">
    <name type="scientific">Danaus chrysippus</name>
    <name type="common">African queen</name>
    <dbReference type="NCBI Taxonomy" id="151541"/>
    <lineage>
        <taxon>Eukaryota</taxon>
        <taxon>Metazoa</taxon>
        <taxon>Ecdysozoa</taxon>
        <taxon>Arthropoda</taxon>
        <taxon>Hexapoda</taxon>
        <taxon>Insecta</taxon>
        <taxon>Pterygota</taxon>
        <taxon>Neoptera</taxon>
        <taxon>Endopterygota</taxon>
        <taxon>Lepidoptera</taxon>
        <taxon>Glossata</taxon>
        <taxon>Ditrysia</taxon>
        <taxon>Papilionoidea</taxon>
        <taxon>Nymphalidae</taxon>
        <taxon>Danainae</taxon>
        <taxon>Danaini</taxon>
        <taxon>Danaina</taxon>
        <taxon>Danaus</taxon>
        <taxon>Anosia</taxon>
    </lineage>
</organism>
<gene>
    <name evidence="12" type="ORF">DCHRY22_LOCUS6974</name>
</gene>
<keyword evidence="6 10" id="KW-0560">Oxidoreductase</keyword>
<dbReference type="GO" id="GO:0005506">
    <property type="term" value="F:iron ion binding"/>
    <property type="evidence" value="ECO:0007669"/>
    <property type="project" value="InterPro"/>
</dbReference>
<protein>
    <submittedName>
        <fullName evidence="12">(African queen) hypothetical protein</fullName>
    </submittedName>
</protein>
<dbReference type="InterPro" id="IPR017972">
    <property type="entry name" value="Cyt_P450_CS"/>
</dbReference>
<evidence type="ECO:0000256" key="1">
    <source>
        <dbReference type="ARBA" id="ARBA00001971"/>
    </source>
</evidence>
<dbReference type="GO" id="GO:0016705">
    <property type="term" value="F:oxidoreductase activity, acting on paired donors, with incorporation or reduction of molecular oxygen"/>
    <property type="evidence" value="ECO:0007669"/>
    <property type="project" value="InterPro"/>
</dbReference>
<evidence type="ECO:0000313" key="13">
    <source>
        <dbReference type="Proteomes" id="UP000789524"/>
    </source>
</evidence>
<evidence type="ECO:0000256" key="3">
    <source>
        <dbReference type="ARBA" id="ARBA00010617"/>
    </source>
</evidence>
<name>A0A8J2QNC7_9NEOP</name>
<feature type="signal peptide" evidence="11">
    <location>
        <begin position="1"/>
        <end position="21"/>
    </location>
</feature>
<evidence type="ECO:0000256" key="4">
    <source>
        <dbReference type="ARBA" id="ARBA00022617"/>
    </source>
</evidence>